<dbReference type="InterPro" id="IPR027961">
    <property type="entry name" value="DUF4442"/>
</dbReference>
<name>A0A285IPV9_9GAMM</name>
<dbReference type="RefSeq" id="WP_097110821.1">
    <property type="nucleotide sequence ID" value="NZ_OBEB01000002.1"/>
</dbReference>
<dbReference type="Pfam" id="PF14539">
    <property type="entry name" value="DUF4442"/>
    <property type="match status" value="1"/>
</dbReference>
<dbReference type="OrthoDB" id="793353at2"/>
<dbReference type="Proteomes" id="UP000219353">
    <property type="component" value="Unassembled WGS sequence"/>
</dbReference>
<dbReference type="CDD" id="cd03443">
    <property type="entry name" value="PaaI_thioesterase"/>
    <property type="match status" value="1"/>
</dbReference>
<dbReference type="EMBL" id="OBEB01000002">
    <property type="protein sequence ID" value="SNY49883.1"/>
    <property type="molecule type" value="Genomic_DNA"/>
</dbReference>
<dbReference type="SUPFAM" id="SSF54637">
    <property type="entry name" value="Thioesterase/thiol ester dehydrase-isomerase"/>
    <property type="match status" value="1"/>
</dbReference>
<protein>
    <submittedName>
        <fullName evidence="1">Acyl-coenzyme A thioesterase PaaI, contains HGG motif</fullName>
    </submittedName>
</protein>
<organism evidence="1 2">
    <name type="scientific">Arsukibacterium tuosuense</name>
    <dbReference type="NCBI Taxonomy" id="1323745"/>
    <lineage>
        <taxon>Bacteria</taxon>
        <taxon>Pseudomonadati</taxon>
        <taxon>Pseudomonadota</taxon>
        <taxon>Gammaproteobacteria</taxon>
        <taxon>Chromatiales</taxon>
        <taxon>Chromatiaceae</taxon>
        <taxon>Arsukibacterium</taxon>
    </lineage>
</organism>
<sequence length="173" mass="18609">MSQAQSQQQTATKPNKLQRIVSKCYQLPAALQAFALSTVFGRVIKFAGTAGVEVLELKGSRSVLRLKNRKKAQNHIGSVHAAATGLLAESATGFLVGIHLPDSKLPLLKQMQIDYIKRSSGDLTAVATLTDEQIAAMHNDDKGEVTVAVTITDSAGVEPVNASMTWAWIPKKR</sequence>
<accession>A0A285IPV9</accession>
<reference evidence="2" key="1">
    <citation type="submission" date="2017-09" db="EMBL/GenBank/DDBJ databases">
        <authorList>
            <person name="Varghese N."/>
            <person name="Submissions S."/>
        </authorList>
    </citation>
    <scope>NUCLEOTIDE SEQUENCE [LARGE SCALE GENOMIC DNA]</scope>
    <source>
        <strain evidence="2">CGMCC 1.12461</strain>
    </source>
</reference>
<evidence type="ECO:0000313" key="2">
    <source>
        <dbReference type="Proteomes" id="UP000219353"/>
    </source>
</evidence>
<dbReference type="AlphaFoldDB" id="A0A285IPV9"/>
<gene>
    <name evidence="1" type="ORF">SAMN06297280_1570</name>
</gene>
<dbReference type="Gene3D" id="3.10.129.10">
    <property type="entry name" value="Hotdog Thioesterase"/>
    <property type="match status" value="1"/>
</dbReference>
<evidence type="ECO:0000313" key="1">
    <source>
        <dbReference type="EMBL" id="SNY49883.1"/>
    </source>
</evidence>
<keyword evidence="2" id="KW-1185">Reference proteome</keyword>
<dbReference type="InterPro" id="IPR029069">
    <property type="entry name" value="HotDog_dom_sf"/>
</dbReference>
<proteinExistence type="predicted"/>